<dbReference type="SUPFAM" id="SSF51569">
    <property type="entry name" value="Aldolase"/>
    <property type="match status" value="1"/>
</dbReference>
<dbReference type="Proteomes" id="UP000305511">
    <property type="component" value="Unassembled WGS sequence"/>
</dbReference>
<dbReference type="InterPro" id="IPR013785">
    <property type="entry name" value="Aldolase_TIM"/>
</dbReference>
<gene>
    <name evidence="1" type="ORF">EY666_12205</name>
</gene>
<feature type="non-terminal residue" evidence="1">
    <location>
        <position position="1"/>
    </location>
</feature>
<comment type="caution">
    <text evidence="1">The sequence shown here is derived from an EMBL/GenBank/DDBJ whole genome shotgun (WGS) entry which is preliminary data.</text>
</comment>
<organism evidence="1 2">
    <name type="scientific">Enterococcus faecalis</name>
    <name type="common">Streptococcus faecalis</name>
    <dbReference type="NCBI Taxonomy" id="1351"/>
    <lineage>
        <taxon>Bacteria</taxon>
        <taxon>Bacillati</taxon>
        <taxon>Bacillota</taxon>
        <taxon>Bacilli</taxon>
        <taxon>Lactobacillales</taxon>
        <taxon>Enterococcaceae</taxon>
        <taxon>Enterococcus</taxon>
    </lineage>
</organism>
<sequence>AFKAPLPQLNIMPTGGVSLENMAEWFAAGVTAVGVGGNLLAPAATGDFEKVREVAQAYMEKFQAIKGV</sequence>
<proteinExistence type="predicted"/>
<reference evidence="1 2" key="1">
    <citation type="submission" date="2019-02" db="EMBL/GenBank/DDBJ databases">
        <title>Bacteria dissemination in different level of health care in South Africa: the effectiveness of infections prevention and control.</title>
        <authorList>
            <person name="Shobo C."/>
            <person name="Amoako D.G."/>
            <person name="Allam M."/>
            <person name="Ismail A."/>
            <person name="Bester L.A."/>
            <person name="Essack S.Y."/>
        </authorList>
    </citation>
    <scope>NUCLEOTIDE SEQUENCE [LARGE SCALE GENOMIC DNA]</scope>
    <source>
        <strain evidence="1 2">2SIL2</strain>
    </source>
</reference>
<name>A0A4U3LW14_ENTFL</name>
<dbReference type="Pfam" id="PF01081">
    <property type="entry name" value="Aldolase"/>
    <property type="match status" value="1"/>
</dbReference>
<dbReference type="InterPro" id="IPR000887">
    <property type="entry name" value="Aldlse_KDPG_KHG"/>
</dbReference>
<dbReference type="EMBL" id="SIYF01000310">
    <property type="protein sequence ID" value="TKK79006.1"/>
    <property type="molecule type" value="Genomic_DNA"/>
</dbReference>
<dbReference type="AlphaFoldDB" id="A0A4U3LW14"/>
<accession>A0A4U3LW14</accession>
<evidence type="ECO:0000313" key="2">
    <source>
        <dbReference type="Proteomes" id="UP000305511"/>
    </source>
</evidence>
<dbReference type="GO" id="GO:0016829">
    <property type="term" value="F:lyase activity"/>
    <property type="evidence" value="ECO:0007669"/>
    <property type="project" value="InterPro"/>
</dbReference>
<evidence type="ECO:0000313" key="1">
    <source>
        <dbReference type="EMBL" id="TKK79006.1"/>
    </source>
</evidence>
<protein>
    <submittedName>
        <fullName evidence="1">Bifunctional 2-keto-4-hydroxyglutarate aldolase/2-keto-3-deoxy-6-phosphogluconate aldolase</fullName>
    </submittedName>
</protein>
<dbReference type="Gene3D" id="3.20.20.70">
    <property type="entry name" value="Aldolase class I"/>
    <property type="match status" value="1"/>
</dbReference>